<comment type="caution">
    <text evidence="2">The sequence shown here is derived from an EMBL/GenBank/DDBJ whole genome shotgun (WGS) entry which is preliminary data.</text>
</comment>
<accession>A0AAV2TGQ0</accession>
<feature type="compositionally biased region" description="Polar residues" evidence="1">
    <location>
        <begin position="829"/>
        <end position="848"/>
    </location>
</feature>
<feature type="compositionally biased region" description="Basic and acidic residues" evidence="1">
    <location>
        <begin position="559"/>
        <end position="569"/>
    </location>
</feature>
<feature type="compositionally biased region" description="Polar residues" evidence="1">
    <location>
        <begin position="570"/>
        <end position="581"/>
    </location>
</feature>
<dbReference type="EMBL" id="CAXLJL010000212">
    <property type="protein sequence ID" value="CAL5134602.1"/>
    <property type="molecule type" value="Genomic_DNA"/>
</dbReference>
<feature type="region of interest" description="Disordered" evidence="1">
    <location>
        <begin position="555"/>
        <end position="811"/>
    </location>
</feature>
<feature type="compositionally biased region" description="Polar residues" evidence="1">
    <location>
        <begin position="671"/>
        <end position="687"/>
    </location>
</feature>
<feature type="compositionally biased region" description="Polar residues" evidence="1">
    <location>
        <begin position="630"/>
        <end position="640"/>
    </location>
</feature>
<reference evidence="2" key="1">
    <citation type="submission" date="2024-06" db="EMBL/GenBank/DDBJ databases">
        <authorList>
            <person name="Liu X."/>
            <person name="Lenzi L."/>
            <person name="Haldenby T S."/>
            <person name="Uol C."/>
        </authorList>
    </citation>
    <scope>NUCLEOTIDE SEQUENCE</scope>
</reference>
<dbReference type="AlphaFoldDB" id="A0AAV2TGQ0"/>
<organism evidence="2 3">
    <name type="scientific">Calicophoron daubneyi</name>
    <name type="common">Rumen fluke</name>
    <name type="synonym">Paramphistomum daubneyi</name>
    <dbReference type="NCBI Taxonomy" id="300641"/>
    <lineage>
        <taxon>Eukaryota</taxon>
        <taxon>Metazoa</taxon>
        <taxon>Spiralia</taxon>
        <taxon>Lophotrochozoa</taxon>
        <taxon>Platyhelminthes</taxon>
        <taxon>Trematoda</taxon>
        <taxon>Digenea</taxon>
        <taxon>Plagiorchiida</taxon>
        <taxon>Pronocephalata</taxon>
        <taxon>Paramphistomoidea</taxon>
        <taxon>Paramphistomidae</taxon>
        <taxon>Calicophoron</taxon>
    </lineage>
</organism>
<feature type="region of interest" description="Disordered" evidence="1">
    <location>
        <begin position="829"/>
        <end position="875"/>
    </location>
</feature>
<dbReference type="Proteomes" id="UP001497525">
    <property type="component" value="Unassembled WGS sequence"/>
</dbReference>
<protein>
    <submittedName>
        <fullName evidence="2">Uncharacterized protein</fullName>
    </submittedName>
</protein>
<feature type="compositionally biased region" description="Basic and acidic residues" evidence="1">
    <location>
        <begin position="708"/>
        <end position="717"/>
    </location>
</feature>
<evidence type="ECO:0000256" key="1">
    <source>
        <dbReference type="SAM" id="MobiDB-lite"/>
    </source>
</evidence>
<feature type="compositionally biased region" description="Polar residues" evidence="1">
    <location>
        <begin position="697"/>
        <end position="706"/>
    </location>
</feature>
<sequence>MMTSLPKNPFALRDILSMSSTGSNGDAYPHCTNALSRGGYTSLPSRWPINFSSNQNTLSTQGANGGCYSAFPSAVTNKLHATEDNMQKIDRIVSQLNRSAANKLKLRRSNTVGANDLSTSSKIADHFLNRQLPSTDRFGSSRSQVSSRTAEHSIQQEIIRQLIGQNTRASSDELITHSRTGPSPTERVMRRLGTIASTSMDKKSAEQNPPRTSYGSERIKLSKEMLTKVSIELEKDGGAEGSSPVHPFHSSIAGRGRLRRGHTIDGASALSIKTTSDIMKQSPRVTFKGDMESFDQHSSVAIDPSGRLWTDVSHQPADRLTDSQVPSDLQFSSERFQGRVLVQWLCRELVRAGDAWSYNLINVVIHLCFCFLRLGVLQPDKSTNQAGQQYELRWRGPRSKSLPAYEGEEEVVHDNSLPGFDQRVYPGNFASGWGSKLEQKFELNKFYRWTGQSVTQLLNLLQTTQSAQEPANSMRSNQDFHAFQSRLQAEFADLRRDYEYELDRLTRDHELQLFRVKNEGVMKVCQLTNRIEVLEQQVEKYRVLAGIEHLTQSSLVDDSGSRQPEERQKGTTSSLRGNGSSEEMDEIPKRSVKTKGVRVGFSLPDTIMPQRPPRFGHNSNVVNKRRVSDGTDTIESNFSGAASPPPSPPMNGDWASRKEDRRGLRGIAKFNDNSTTDSGIGDYTQSEQMRRCGPQERSISSSNASGPQDDRTTENEHLTTNSTSSSFDFDDRLGRREAHTNSFRSKYDSLSGHSNVPSFRPHSNDSLDLRNAQDSIRTTHVKFRDRESTEQQLSGFEKRLDRPSTTYHSSSSYARNALIQKALQSTDRLNTGNYSRKSGQQLNSSSILGSGFDHRGVRHRSVSPESDIRSLLSRE</sequence>
<feature type="compositionally biased region" description="Basic and acidic residues" evidence="1">
    <location>
        <begin position="866"/>
        <end position="875"/>
    </location>
</feature>
<feature type="compositionally biased region" description="Basic and acidic residues" evidence="1">
    <location>
        <begin position="729"/>
        <end position="739"/>
    </location>
</feature>
<name>A0AAV2TGQ0_CALDB</name>
<proteinExistence type="predicted"/>
<gene>
    <name evidence="2" type="ORF">CDAUBV1_LOCUS8385</name>
</gene>
<evidence type="ECO:0000313" key="2">
    <source>
        <dbReference type="EMBL" id="CAL5134602.1"/>
    </source>
</evidence>
<evidence type="ECO:0000313" key="3">
    <source>
        <dbReference type="Proteomes" id="UP001497525"/>
    </source>
</evidence>